<evidence type="ECO:0000313" key="3">
    <source>
        <dbReference type="Proteomes" id="UP000280434"/>
    </source>
</evidence>
<gene>
    <name evidence="2" type="ORF">D7S89_25545</name>
</gene>
<protein>
    <submittedName>
        <fullName evidence="2">Uncharacterized protein</fullName>
    </submittedName>
</protein>
<evidence type="ECO:0000313" key="2">
    <source>
        <dbReference type="EMBL" id="RKP43604.1"/>
    </source>
</evidence>
<comment type="caution">
    <text evidence="2">The sequence shown here is derived from an EMBL/GenBank/DDBJ whole genome shotgun (WGS) entry which is preliminary data.</text>
</comment>
<keyword evidence="3" id="KW-1185">Reference proteome</keyword>
<feature type="chain" id="PRO_5019843990" evidence="1">
    <location>
        <begin position="23"/>
        <end position="131"/>
    </location>
</feature>
<dbReference type="Proteomes" id="UP000280434">
    <property type="component" value="Unassembled WGS sequence"/>
</dbReference>
<sequence length="131" mass="14016">MNRFKTAGWAAIFLLSGASAWAGDFDGSKPLLCATIEGHTCDPGLACERELPADLGAPRFLSIDFNKKIISGPVRASPIVSMNKGQGQILMQGTELDYAWTVVLDTSDGEITLTLANRHDALVLFGDCKAM</sequence>
<keyword evidence="1" id="KW-0732">Signal</keyword>
<dbReference type="OrthoDB" id="9094939at2"/>
<dbReference type="AlphaFoldDB" id="A0A494X5Y5"/>
<feature type="signal peptide" evidence="1">
    <location>
        <begin position="1"/>
        <end position="22"/>
    </location>
</feature>
<proteinExistence type="predicted"/>
<evidence type="ECO:0000256" key="1">
    <source>
        <dbReference type="SAM" id="SignalP"/>
    </source>
</evidence>
<name>A0A494X5Y5_9BURK</name>
<reference evidence="2 3" key="1">
    <citation type="submission" date="2018-10" db="EMBL/GenBank/DDBJ databases">
        <title>Paraburkholderia sp. 7MK8-2, isolated from soil.</title>
        <authorList>
            <person name="Gao Z.-H."/>
            <person name="Qiu L.-H."/>
        </authorList>
    </citation>
    <scope>NUCLEOTIDE SEQUENCE [LARGE SCALE GENOMIC DNA]</scope>
    <source>
        <strain evidence="2 3">7MK8-2</strain>
    </source>
</reference>
<dbReference type="EMBL" id="RBZV01000018">
    <property type="protein sequence ID" value="RKP43604.1"/>
    <property type="molecule type" value="Genomic_DNA"/>
</dbReference>
<organism evidence="2 3">
    <name type="scientific">Trinickia fusca</name>
    <dbReference type="NCBI Taxonomy" id="2419777"/>
    <lineage>
        <taxon>Bacteria</taxon>
        <taxon>Pseudomonadati</taxon>
        <taxon>Pseudomonadota</taxon>
        <taxon>Betaproteobacteria</taxon>
        <taxon>Burkholderiales</taxon>
        <taxon>Burkholderiaceae</taxon>
        <taxon>Trinickia</taxon>
    </lineage>
</organism>
<dbReference type="RefSeq" id="WP_121281657.1">
    <property type="nucleotide sequence ID" value="NZ_RBZV01000018.1"/>
</dbReference>
<accession>A0A494X5Y5</accession>